<evidence type="ECO:0000313" key="1">
    <source>
        <dbReference type="EMBL" id="EDU88957.1"/>
    </source>
</evidence>
<evidence type="ECO:0000313" key="2">
    <source>
        <dbReference type="Proteomes" id="UP000004641"/>
    </source>
</evidence>
<protein>
    <submittedName>
        <fullName evidence="1">Uncharacterized protein</fullName>
    </submittedName>
</protein>
<dbReference type="Proteomes" id="UP000004641">
    <property type="component" value="Unassembled WGS sequence"/>
</dbReference>
<reference evidence="1 2" key="1">
    <citation type="journal article" date="2011" name="Appl. Environ. Microbiol.">
        <title>Genome signatures of Escherichia coli O157:H7 isolates from the bovine host reservoir.</title>
        <authorList>
            <person name="Eppinger M."/>
            <person name="Mammel M.K."/>
            <person name="Leclerc J.E."/>
            <person name="Ravel J."/>
            <person name="Cebula T.A."/>
        </authorList>
    </citation>
    <scope>NUCLEOTIDE SEQUENCE [LARGE SCALE GENOMIC DNA]</scope>
    <source>
        <strain evidence="1 2">EC869</strain>
    </source>
</reference>
<dbReference type="EMBL" id="ABHU01000029">
    <property type="protein sequence ID" value="EDU88957.1"/>
    <property type="molecule type" value="Genomic_DNA"/>
</dbReference>
<accession>A0A0H3PIM4</accession>
<name>A0A0H3PIM4_ECO5C</name>
<dbReference type="BioCyc" id="ECOL478008-HMP:G76-482435-MONOMER"/>
<sequence length="37" mass="4489">MLHHLYILPHIPDLNWPSYKKLQEAHPLLREQIDLSE</sequence>
<organism evidence="1 2">
    <name type="scientific">Escherichia coli O157:H7 (strain EC869)</name>
    <dbReference type="NCBI Taxonomy" id="478008"/>
    <lineage>
        <taxon>Bacteria</taxon>
        <taxon>Pseudomonadati</taxon>
        <taxon>Pseudomonadota</taxon>
        <taxon>Gammaproteobacteria</taxon>
        <taxon>Enterobacterales</taxon>
        <taxon>Enterobacteriaceae</taxon>
        <taxon>Escherichia</taxon>
    </lineage>
</organism>
<gene>
    <name evidence="1" type="ORF">ECH7EC869_2490</name>
</gene>
<comment type="caution">
    <text evidence="1">The sequence shown here is derived from an EMBL/GenBank/DDBJ whole genome shotgun (WGS) entry which is preliminary data.</text>
</comment>
<proteinExistence type="predicted"/>
<dbReference type="AlphaFoldDB" id="A0A0H3PIM4"/>